<evidence type="ECO:0000259" key="14">
    <source>
        <dbReference type="Pfam" id="PF00291"/>
    </source>
</evidence>
<evidence type="ECO:0000256" key="3">
    <source>
        <dbReference type="ARBA" id="ARBA00007103"/>
    </source>
</evidence>
<sequence length="416" mass="42375">MPAAAEAVVASGGGEGGSGGGGSGVGTARAALALAAAAAAGACCAYLLSAWRSARSRPGSRRSAGVLDGVLGAIGNTPLIRIRSLSEATGCEILAKAEFLNPGGSVKDRVALQIVTEALAEGRLAVPGGLIAEGTAGSTGISLSLVARALGCRCFIALPDDAAAEKAATLEALGTEVLRLRPVSIVHPDHPVNVARRRAAKEGPGSIFADQFENLANMRAHLATGEEIWEQTGGRVDAFVSGAGTGGTLAGVSAALKARDPSVRTFLVDPPGSSLYNKVTRGVLYTREEAEGTRLRHPFDTITEGIGLNRLTANFAAAAVDGAFKGSDREAVEMAAHLLRADGLWVGSSAAMNCVGAVKAARALGPGHTVVTLLCDGGARHLSKFHSPEYLESWGLTPRAKPEDGLAFVEFGHGME</sequence>
<dbReference type="EC" id="2.5.1.47" evidence="4"/>
<comment type="cofactor">
    <cofactor evidence="1">
        <name>pyridoxal 5'-phosphate</name>
        <dbReference type="ChEBI" id="CHEBI:597326"/>
    </cofactor>
</comment>
<dbReference type="CDD" id="cd01561">
    <property type="entry name" value="CBS_like"/>
    <property type="match status" value="1"/>
</dbReference>
<keyword evidence="8" id="KW-0663">Pyridoxal phosphate</keyword>
<dbReference type="SUPFAM" id="SSF53686">
    <property type="entry name" value="Tryptophan synthase beta subunit-like PLP-dependent enzymes"/>
    <property type="match status" value="1"/>
</dbReference>
<evidence type="ECO:0000256" key="2">
    <source>
        <dbReference type="ARBA" id="ARBA00004572"/>
    </source>
</evidence>
<dbReference type="Pfam" id="PF00291">
    <property type="entry name" value="PALP"/>
    <property type="match status" value="1"/>
</dbReference>
<dbReference type="STRING" id="307507.A0A2V0P4B5"/>
<dbReference type="Gene3D" id="3.40.50.1100">
    <property type="match status" value="2"/>
</dbReference>
<dbReference type="InterPro" id="IPR001926">
    <property type="entry name" value="TrpB-like_PALP"/>
</dbReference>
<keyword evidence="6" id="KW-0812">Transmembrane</keyword>
<evidence type="ECO:0000256" key="4">
    <source>
        <dbReference type="ARBA" id="ARBA00012681"/>
    </source>
</evidence>
<keyword evidence="11" id="KW-0472">Membrane</keyword>
<proteinExistence type="inferred from homology"/>
<evidence type="ECO:0000256" key="6">
    <source>
        <dbReference type="ARBA" id="ARBA00022692"/>
    </source>
</evidence>
<dbReference type="InParanoid" id="A0A2V0P4B5"/>
<comment type="similarity">
    <text evidence="3">Belongs to the cysteine synthase/cystathionine beta-synthase family.</text>
</comment>
<evidence type="ECO:0000256" key="12">
    <source>
        <dbReference type="ARBA" id="ARBA00047931"/>
    </source>
</evidence>
<dbReference type="EMBL" id="BDRX01000054">
    <property type="protein sequence ID" value="GBF94696.1"/>
    <property type="molecule type" value="Genomic_DNA"/>
</dbReference>
<evidence type="ECO:0000256" key="13">
    <source>
        <dbReference type="ARBA" id="ARBA00078545"/>
    </source>
</evidence>
<dbReference type="FunFam" id="3.40.50.1100:FF:000096">
    <property type="entry name" value="Related to cysteine synthase"/>
    <property type="match status" value="1"/>
</dbReference>
<evidence type="ECO:0000256" key="10">
    <source>
        <dbReference type="ARBA" id="ARBA00023128"/>
    </source>
</evidence>
<evidence type="ECO:0000313" key="16">
    <source>
        <dbReference type="Proteomes" id="UP000247498"/>
    </source>
</evidence>
<accession>A0A2V0P4B5</accession>
<dbReference type="InterPro" id="IPR050214">
    <property type="entry name" value="Cys_Synth/Cystath_Beta-Synth"/>
</dbReference>
<reference evidence="15 16" key="1">
    <citation type="journal article" date="2018" name="Sci. Rep.">
        <title>Raphidocelis subcapitata (=Pseudokirchneriella subcapitata) provides an insight into genome evolution and environmental adaptations in the Sphaeropleales.</title>
        <authorList>
            <person name="Suzuki S."/>
            <person name="Yamaguchi H."/>
            <person name="Nakajima N."/>
            <person name="Kawachi M."/>
        </authorList>
    </citation>
    <scope>NUCLEOTIDE SEQUENCE [LARGE SCALE GENOMIC DNA]</scope>
    <source>
        <strain evidence="15 16">NIES-35</strain>
    </source>
</reference>
<name>A0A2V0P4B5_9CHLO</name>
<evidence type="ECO:0000313" key="15">
    <source>
        <dbReference type="EMBL" id="GBF94696.1"/>
    </source>
</evidence>
<evidence type="ECO:0000256" key="8">
    <source>
        <dbReference type="ARBA" id="ARBA00022898"/>
    </source>
</evidence>
<keyword evidence="7" id="KW-1000">Mitochondrion outer membrane</keyword>
<dbReference type="GO" id="GO:0005741">
    <property type="term" value="C:mitochondrial outer membrane"/>
    <property type="evidence" value="ECO:0007669"/>
    <property type="project" value="UniProtKB-SubCell"/>
</dbReference>
<dbReference type="Proteomes" id="UP000247498">
    <property type="component" value="Unassembled WGS sequence"/>
</dbReference>
<keyword evidence="5" id="KW-0808">Transferase</keyword>
<comment type="catalytic activity">
    <reaction evidence="12">
        <text>O-acetyl-L-serine + hydrogen sulfide = L-cysteine + acetate</text>
        <dbReference type="Rhea" id="RHEA:14829"/>
        <dbReference type="ChEBI" id="CHEBI:29919"/>
        <dbReference type="ChEBI" id="CHEBI:30089"/>
        <dbReference type="ChEBI" id="CHEBI:35235"/>
        <dbReference type="ChEBI" id="CHEBI:58340"/>
        <dbReference type="EC" id="2.5.1.47"/>
    </reaction>
</comment>
<gene>
    <name evidence="15" type="ORF">Rsub_07432</name>
</gene>
<dbReference type="GO" id="GO:0004124">
    <property type="term" value="F:cysteine synthase activity"/>
    <property type="evidence" value="ECO:0007669"/>
    <property type="project" value="UniProtKB-EC"/>
</dbReference>
<dbReference type="OrthoDB" id="10259545at2759"/>
<keyword evidence="16" id="KW-1185">Reference proteome</keyword>
<comment type="caution">
    <text evidence="15">The sequence shown here is derived from an EMBL/GenBank/DDBJ whole genome shotgun (WGS) entry which is preliminary data.</text>
</comment>
<dbReference type="FunFam" id="3.40.50.1100:FF:000049">
    <property type="entry name" value="Cysteine synthase, putative"/>
    <property type="match status" value="1"/>
</dbReference>
<evidence type="ECO:0000256" key="7">
    <source>
        <dbReference type="ARBA" id="ARBA00022787"/>
    </source>
</evidence>
<evidence type="ECO:0000256" key="11">
    <source>
        <dbReference type="ARBA" id="ARBA00023136"/>
    </source>
</evidence>
<feature type="domain" description="Tryptophan synthase beta chain-like PALP" evidence="14">
    <location>
        <begin position="71"/>
        <end position="376"/>
    </location>
</feature>
<dbReference type="InterPro" id="IPR036052">
    <property type="entry name" value="TrpB-like_PALP_sf"/>
</dbReference>
<evidence type="ECO:0000256" key="9">
    <source>
        <dbReference type="ARBA" id="ARBA00022989"/>
    </source>
</evidence>
<evidence type="ECO:0000256" key="1">
    <source>
        <dbReference type="ARBA" id="ARBA00001933"/>
    </source>
</evidence>
<keyword evidence="10" id="KW-0496">Mitochondrion</keyword>
<evidence type="ECO:0000256" key="5">
    <source>
        <dbReference type="ARBA" id="ARBA00022679"/>
    </source>
</evidence>
<comment type="subcellular location">
    <subcellularLocation>
        <location evidence="2">Mitochondrion outer membrane</location>
        <topology evidence="2">Single-pass membrane protein</topology>
    </subcellularLocation>
</comment>
<dbReference type="InterPro" id="IPR001216">
    <property type="entry name" value="P-phosphate_BS"/>
</dbReference>
<organism evidence="15 16">
    <name type="scientific">Raphidocelis subcapitata</name>
    <dbReference type="NCBI Taxonomy" id="307507"/>
    <lineage>
        <taxon>Eukaryota</taxon>
        <taxon>Viridiplantae</taxon>
        <taxon>Chlorophyta</taxon>
        <taxon>core chlorophytes</taxon>
        <taxon>Chlorophyceae</taxon>
        <taxon>CS clade</taxon>
        <taxon>Sphaeropleales</taxon>
        <taxon>Selenastraceae</taxon>
        <taxon>Raphidocelis</taxon>
    </lineage>
</organism>
<dbReference type="GO" id="GO:0006535">
    <property type="term" value="P:cysteine biosynthetic process from serine"/>
    <property type="evidence" value="ECO:0007669"/>
    <property type="project" value="InterPro"/>
</dbReference>
<dbReference type="PANTHER" id="PTHR10314">
    <property type="entry name" value="CYSTATHIONINE BETA-SYNTHASE"/>
    <property type="match status" value="1"/>
</dbReference>
<protein>
    <recommendedName>
        <fullName evidence="4">cysteine synthase</fullName>
        <ecNumber evidence="4">2.5.1.47</ecNumber>
    </recommendedName>
    <alternativeName>
        <fullName evidence="13">Cysteine synthase-like protein</fullName>
    </alternativeName>
</protein>
<dbReference type="FunCoup" id="A0A2V0P4B5">
    <property type="interactions" value="940"/>
</dbReference>
<dbReference type="AlphaFoldDB" id="A0A2V0P4B5"/>
<keyword evidence="9" id="KW-1133">Transmembrane helix</keyword>
<dbReference type="PROSITE" id="PS00901">
    <property type="entry name" value="CYS_SYNTHASE"/>
    <property type="match status" value="1"/>
</dbReference>